<sequence>MDYPDILGLETIATREANLAAQTSGASKRRIYYGIDEKDTYSAPIHICLEVEDRQTVVAKVTFDINSVIGIPSSLAIAKQGLHLNARPVHYVNRHGHAHTVRKPIHQLPHYSFRRLTGFNDVSLYLLFPHLYREEQQSSRLLDDDFRI</sequence>
<evidence type="ECO:0000313" key="1">
    <source>
        <dbReference type="EMBL" id="KAF4310499.1"/>
    </source>
</evidence>
<organism evidence="1 2">
    <name type="scientific">Botryosphaeria dothidea</name>
    <dbReference type="NCBI Taxonomy" id="55169"/>
    <lineage>
        <taxon>Eukaryota</taxon>
        <taxon>Fungi</taxon>
        <taxon>Dikarya</taxon>
        <taxon>Ascomycota</taxon>
        <taxon>Pezizomycotina</taxon>
        <taxon>Dothideomycetes</taxon>
        <taxon>Dothideomycetes incertae sedis</taxon>
        <taxon>Botryosphaeriales</taxon>
        <taxon>Botryosphaeriaceae</taxon>
        <taxon>Botryosphaeria</taxon>
    </lineage>
</organism>
<protein>
    <submittedName>
        <fullName evidence="1">Uncharacterized protein</fullName>
    </submittedName>
</protein>
<accession>A0A8H4J0E3</accession>
<comment type="caution">
    <text evidence="1">The sequence shown here is derived from an EMBL/GenBank/DDBJ whole genome shotgun (WGS) entry which is preliminary data.</text>
</comment>
<name>A0A8H4J0E3_9PEZI</name>
<dbReference type="OrthoDB" id="5369347at2759"/>
<dbReference type="Proteomes" id="UP000572817">
    <property type="component" value="Unassembled WGS sequence"/>
</dbReference>
<proteinExistence type="predicted"/>
<keyword evidence="2" id="KW-1185">Reference proteome</keyword>
<gene>
    <name evidence="1" type="ORF">GTA08_BOTSDO13978</name>
</gene>
<reference evidence="1" key="1">
    <citation type="submission" date="2020-04" db="EMBL/GenBank/DDBJ databases">
        <title>Genome Assembly and Annotation of Botryosphaeria dothidea sdau 11-99, a Latent Pathogen of Apple Fruit Ring Rot in China.</title>
        <authorList>
            <person name="Yu C."/>
            <person name="Diao Y."/>
            <person name="Lu Q."/>
            <person name="Zhao J."/>
            <person name="Cui S."/>
            <person name="Peng C."/>
            <person name="He B."/>
            <person name="Liu H."/>
        </authorList>
    </citation>
    <scope>NUCLEOTIDE SEQUENCE [LARGE SCALE GENOMIC DNA]</scope>
    <source>
        <strain evidence="1">Sdau11-99</strain>
    </source>
</reference>
<dbReference type="AlphaFoldDB" id="A0A8H4J0E3"/>
<evidence type="ECO:0000313" key="2">
    <source>
        <dbReference type="Proteomes" id="UP000572817"/>
    </source>
</evidence>
<dbReference type="EMBL" id="WWBZ02000015">
    <property type="protein sequence ID" value="KAF4310499.1"/>
    <property type="molecule type" value="Genomic_DNA"/>
</dbReference>